<feature type="domain" description="D-isomer specific 2-hydroxyacid dehydrogenase NAD-binding" evidence="7">
    <location>
        <begin position="107"/>
        <end position="287"/>
    </location>
</feature>
<dbReference type="InterPro" id="IPR036291">
    <property type="entry name" value="NAD(P)-bd_dom_sf"/>
</dbReference>
<dbReference type="AlphaFoldDB" id="A0A2X4V576"/>
<dbReference type="EMBL" id="LS483470">
    <property type="protein sequence ID" value="SQI43358.1"/>
    <property type="molecule type" value="Genomic_DNA"/>
</dbReference>
<dbReference type="OrthoDB" id="9805416at2"/>
<dbReference type="FunFam" id="3.40.50.720:FF:000203">
    <property type="entry name" value="D-3-phosphoglycerate dehydrogenase (SerA)"/>
    <property type="match status" value="1"/>
</dbReference>
<dbReference type="Pfam" id="PF02826">
    <property type="entry name" value="2-Hacid_dh_C"/>
    <property type="match status" value="1"/>
</dbReference>
<dbReference type="SUPFAM" id="SSF51735">
    <property type="entry name" value="NAD(P)-binding Rossmann-fold domains"/>
    <property type="match status" value="1"/>
</dbReference>
<dbReference type="InterPro" id="IPR029753">
    <property type="entry name" value="D-isomer_DH_CS"/>
</dbReference>
<sequence>MKIVVLDGYTLNPGDISWSDLEKLGELTVYDRTPKDLIVERIGDADIALTNKTPIDAQTLAACASLKFIGVLATGYNIVDVKAAREKGIVVCNVPSYSTISVAQLSLALLLELCHHVGDHSTDVRAGGWSSSIDFCYWRSPLIELQGKTLGLIGYGQIGSAFAAVVTALGMNILVYTPSQNKKHERPGLSVVQLDRLLAESDVISLHCPLTADNTGMINRDTIAKMKDGVLLLNTARGALIVEQDLADALNSGKIAGAALDVLSTEPPAASNPLLKAKNCVLTPHIAWAPKEARLRLMAITVENLKRYAAGEPQNVVN</sequence>
<keyword evidence="5" id="KW-0812">Transmembrane</keyword>
<dbReference type="CDD" id="cd12162">
    <property type="entry name" value="2-Hacid_dh_4"/>
    <property type="match status" value="1"/>
</dbReference>
<dbReference type="PROSITE" id="PS00671">
    <property type="entry name" value="D_2_HYDROXYACID_DH_3"/>
    <property type="match status" value="1"/>
</dbReference>
<keyword evidence="5" id="KW-1133">Transmembrane helix</keyword>
<evidence type="ECO:0000256" key="4">
    <source>
        <dbReference type="RuleBase" id="RU003719"/>
    </source>
</evidence>
<dbReference type="PANTHER" id="PTHR43761">
    <property type="entry name" value="D-ISOMER SPECIFIC 2-HYDROXYACID DEHYDROGENASE FAMILY PROTEIN (AFU_ORTHOLOGUE AFUA_1G13630)"/>
    <property type="match status" value="1"/>
</dbReference>
<dbReference type="PANTHER" id="PTHR43761:SF1">
    <property type="entry name" value="D-ISOMER SPECIFIC 2-HYDROXYACID DEHYDROGENASE CATALYTIC DOMAIN-CONTAINING PROTEIN-RELATED"/>
    <property type="match status" value="1"/>
</dbReference>
<dbReference type="EC" id="1.1.1.29" evidence="8"/>
<accession>A0A2X4V576</accession>
<keyword evidence="2 4" id="KW-0560">Oxidoreductase</keyword>
<dbReference type="KEGG" id="lri:NCTC12151_02998"/>
<keyword evidence="9" id="KW-1185">Reference proteome</keyword>
<gene>
    <name evidence="8" type="primary">hprA</name>
    <name evidence="8" type="ORF">NCTC12151_02998</name>
</gene>
<dbReference type="Pfam" id="PF00389">
    <property type="entry name" value="2-Hacid_dh"/>
    <property type="match status" value="1"/>
</dbReference>
<dbReference type="InterPro" id="IPR006140">
    <property type="entry name" value="D-isomer_DH_NAD-bd"/>
</dbReference>
<feature type="transmembrane region" description="Helical" evidence="5">
    <location>
        <begin position="152"/>
        <end position="176"/>
    </location>
</feature>
<dbReference type="GO" id="GO:0008465">
    <property type="term" value="F:hydroxypyruvate reductase (NADH) activity"/>
    <property type="evidence" value="ECO:0007669"/>
    <property type="project" value="UniProtKB-EC"/>
</dbReference>
<proteinExistence type="inferred from homology"/>
<dbReference type="PROSITE" id="PS00670">
    <property type="entry name" value="D_2_HYDROXYACID_DH_2"/>
    <property type="match status" value="1"/>
</dbReference>
<evidence type="ECO:0000313" key="8">
    <source>
        <dbReference type="EMBL" id="SQI43358.1"/>
    </source>
</evidence>
<evidence type="ECO:0000259" key="6">
    <source>
        <dbReference type="Pfam" id="PF00389"/>
    </source>
</evidence>
<feature type="domain" description="D-isomer specific 2-hydroxyacid dehydrogenase catalytic" evidence="6">
    <location>
        <begin position="21"/>
        <end position="318"/>
    </location>
</feature>
<evidence type="ECO:0000256" key="3">
    <source>
        <dbReference type="ARBA" id="ARBA00023027"/>
    </source>
</evidence>
<name>A0A2X4V576_9GAMM</name>
<evidence type="ECO:0000256" key="1">
    <source>
        <dbReference type="ARBA" id="ARBA00005854"/>
    </source>
</evidence>
<comment type="similarity">
    <text evidence="1 4">Belongs to the D-isomer specific 2-hydroxyacid dehydrogenase family.</text>
</comment>
<evidence type="ECO:0000313" key="9">
    <source>
        <dbReference type="Proteomes" id="UP000249005"/>
    </source>
</evidence>
<evidence type="ECO:0000256" key="5">
    <source>
        <dbReference type="SAM" id="Phobius"/>
    </source>
</evidence>
<dbReference type="SUPFAM" id="SSF52283">
    <property type="entry name" value="Formate/glycerate dehydrogenase catalytic domain-like"/>
    <property type="match status" value="1"/>
</dbReference>
<reference evidence="8 9" key="1">
    <citation type="submission" date="2018-06" db="EMBL/GenBank/DDBJ databases">
        <authorList>
            <consortium name="Pathogen Informatics"/>
            <person name="Doyle S."/>
        </authorList>
    </citation>
    <scope>NUCLEOTIDE SEQUENCE [LARGE SCALE GENOMIC DNA]</scope>
    <source>
        <strain evidence="8 9">NCTC12151</strain>
    </source>
</reference>
<evidence type="ECO:0000256" key="2">
    <source>
        <dbReference type="ARBA" id="ARBA00023002"/>
    </source>
</evidence>
<dbReference type="GO" id="GO:0051287">
    <property type="term" value="F:NAD binding"/>
    <property type="evidence" value="ECO:0007669"/>
    <property type="project" value="InterPro"/>
</dbReference>
<dbReference type="InterPro" id="IPR006139">
    <property type="entry name" value="D-isomer_2_OHA_DH_cat_dom"/>
</dbReference>
<dbReference type="InterPro" id="IPR050418">
    <property type="entry name" value="D-iso_2-hydroxyacid_DH_PdxB"/>
</dbReference>
<keyword evidence="5" id="KW-0472">Membrane</keyword>
<dbReference type="Proteomes" id="UP000249005">
    <property type="component" value="Chromosome 1"/>
</dbReference>
<keyword evidence="3" id="KW-0520">NAD</keyword>
<evidence type="ECO:0000259" key="7">
    <source>
        <dbReference type="Pfam" id="PF02826"/>
    </source>
</evidence>
<organism evidence="8 9">
    <name type="scientific">Leminorella richardii</name>
    <dbReference type="NCBI Taxonomy" id="158841"/>
    <lineage>
        <taxon>Bacteria</taxon>
        <taxon>Pseudomonadati</taxon>
        <taxon>Pseudomonadota</taxon>
        <taxon>Gammaproteobacteria</taxon>
        <taxon>Enterobacterales</taxon>
        <taxon>Budviciaceae</taxon>
        <taxon>Leminorella</taxon>
    </lineage>
</organism>
<dbReference type="Gene3D" id="3.40.50.720">
    <property type="entry name" value="NAD(P)-binding Rossmann-like Domain"/>
    <property type="match status" value="2"/>
</dbReference>
<protein>
    <submittedName>
        <fullName evidence="8">Glycerate dehydrogenase</fullName>
        <ecNumber evidence="8">1.1.1.29</ecNumber>
    </submittedName>
</protein>